<keyword evidence="4" id="KW-1185">Reference proteome</keyword>
<keyword evidence="2" id="KW-0472">Membrane</keyword>
<organism evidence="3 4">
    <name type="scientific">Gossypium lobatum</name>
    <dbReference type="NCBI Taxonomy" id="34289"/>
    <lineage>
        <taxon>Eukaryota</taxon>
        <taxon>Viridiplantae</taxon>
        <taxon>Streptophyta</taxon>
        <taxon>Embryophyta</taxon>
        <taxon>Tracheophyta</taxon>
        <taxon>Spermatophyta</taxon>
        <taxon>Magnoliopsida</taxon>
        <taxon>eudicotyledons</taxon>
        <taxon>Gunneridae</taxon>
        <taxon>Pentapetalae</taxon>
        <taxon>rosids</taxon>
        <taxon>malvids</taxon>
        <taxon>Malvales</taxon>
        <taxon>Malvaceae</taxon>
        <taxon>Malvoideae</taxon>
        <taxon>Gossypium</taxon>
    </lineage>
</organism>
<feature type="region of interest" description="Disordered" evidence="1">
    <location>
        <begin position="103"/>
        <end position="174"/>
    </location>
</feature>
<comment type="caution">
    <text evidence="3">The sequence shown here is derived from an EMBL/GenBank/DDBJ whole genome shotgun (WGS) entry which is preliminary data.</text>
</comment>
<feature type="transmembrane region" description="Helical" evidence="2">
    <location>
        <begin position="197"/>
        <end position="218"/>
    </location>
</feature>
<protein>
    <submittedName>
        <fullName evidence="3">Uncharacterized protein</fullName>
    </submittedName>
</protein>
<dbReference type="EMBL" id="JABEZX010000001">
    <property type="protein sequence ID" value="MBA0547819.1"/>
    <property type="molecule type" value="Genomic_DNA"/>
</dbReference>
<feature type="transmembrane region" description="Helical" evidence="2">
    <location>
        <begin position="230"/>
        <end position="248"/>
    </location>
</feature>
<evidence type="ECO:0000256" key="2">
    <source>
        <dbReference type="SAM" id="Phobius"/>
    </source>
</evidence>
<keyword evidence="2" id="KW-1133">Transmembrane helix</keyword>
<name>A0A7J8L652_9ROSI</name>
<dbReference type="AlphaFoldDB" id="A0A7J8L652"/>
<gene>
    <name evidence="3" type="ORF">Golob_018960</name>
</gene>
<sequence>MATSARESRRRKILERGSDRLAFITGQLQNLPTPPPHSHEQLHANPPPPQDPPTDFSTQPSGTLFPPPSILVFVYLELKGRFRLLFSPDVDDEASSPVLLKHHPVSDADQGQTSAYNGGIDEGSASSRRDRSIEPSNGSAFDTSGEPNSFLVSSNDRSSPISTSGTVQGSETSARKHNFFSPKQISSAIDASEKARLLCSVIVGVVVVLLHLGFPLPGNKFLGSILNFRPLYLVLLTNVTLVMGRLLYGDHGSSQRTIGEEHKATSTDDYNWAEQLSKTLDVGLVAKKVVDAVFMDCSVYAIIVICGLSFT</sequence>
<evidence type="ECO:0000313" key="4">
    <source>
        <dbReference type="Proteomes" id="UP000593572"/>
    </source>
</evidence>
<dbReference type="Proteomes" id="UP000593572">
    <property type="component" value="Unassembled WGS sequence"/>
</dbReference>
<feature type="compositionally biased region" description="Polar residues" evidence="1">
    <location>
        <begin position="134"/>
        <end position="172"/>
    </location>
</feature>
<reference evidence="3 4" key="1">
    <citation type="journal article" date="2019" name="Genome Biol. Evol.">
        <title>Insights into the evolution of the New World diploid cottons (Gossypium, subgenus Houzingenia) based on genome sequencing.</title>
        <authorList>
            <person name="Grover C.E."/>
            <person name="Arick M.A. 2nd"/>
            <person name="Thrash A."/>
            <person name="Conover J.L."/>
            <person name="Sanders W.S."/>
            <person name="Peterson D.G."/>
            <person name="Frelichowski J.E."/>
            <person name="Scheffler J.A."/>
            <person name="Scheffler B.E."/>
            <person name="Wendel J.F."/>
        </authorList>
    </citation>
    <scope>NUCLEOTIDE SEQUENCE [LARGE SCALE GENOMIC DNA]</scope>
    <source>
        <strain evidence="3">157</strain>
        <tissue evidence="3">Leaf</tissue>
    </source>
</reference>
<keyword evidence="2" id="KW-0812">Transmembrane</keyword>
<feature type="region of interest" description="Disordered" evidence="1">
    <location>
        <begin position="26"/>
        <end position="63"/>
    </location>
</feature>
<accession>A0A7J8L652</accession>
<proteinExistence type="predicted"/>
<evidence type="ECO:0000256" key="1">
    <source>
        <dbReference type="SAM" id="MobiDB-lite"/>
    </source>
</evidence>
<dbReference type="PANTHER" id="PTHR35469:SF4">
    <property type="entry name" value="TRANSMEMBRANE PROTEIN"/>
    <property type="match status" value="1"/>
</dbReference>
<evidence type="ECO:0000313" key="3">
    <source>
        <dbReference type="EMBL" id="MBA0547819.1"/>
    </source>
</evidence>
<dbReference type="PANTHER" id="PTHR35469">
    <property type="entry name" value="TRANSMEMBRANE PROTEIN"/>
    <property type="match status" value="1"/>
</dbReference>